<evidence type="ECO:0000313" key="4">
    <source>
        <dbReference type="Proteomes" id="UP001174934"/>
    </source>
</evidence>
<keyword evidence="1" id="KW-0812">Transmembrane</keyword>
<dbReference type="EMBL" id="JAULSR010000008">
    <property type="protein sequence ID" value="KAK0612999.1"/>
    <property type="molecule type" value="Genomic_DNA"/>
</dbReference>
<keyword evidence="1" id="KW-1133">Transmembrane helix</keyword>
<proteinExistence type="predicted"/>
<accession>A0AA39W508</accession>
<gene>
    <name evidence="3" type="ORF">B0T17DRAFT_602597</name>
</gene>
<name>A0AA39W508_9PEZI</name>
<feature type="chain" id="PRO_5041380353" evidence="2">
    <location>
        <begin position="23"/>
        <end position="187"/>
    </location>
</feature>
<sequence length="187" mass="19992">MDIPARWALGLLQGLLPPPAQAFITTHILSPSSPVQMVKRQALAATEAAWSVTKPLLVTPVINGATRAMYASPDIAVAVFLLGVMLAMVWVLNLVRRAMVSLTRLVLRLAFYSGLAALGAVMWQRGFETSMQDALVVGGKLFGWAAALKEVFVSEYRRYASLENARAGGGVYGAVPGGNTNGYGRGW</sequence>
<reference evidence="3" key="1">
    <citation type="submission" date="2023-06" db="EMBL/GenBank/DDBJ databases">
        <title>Genome-scale phylogeny and comparative genomics of the fungal order Sordariales.</title>
        <authorList>
            <consortium name="Lawrence Berkeley National Laboratory"/>
            <person name="Hensen N."/>
            <person name="Bonometti L."/>
            <person name="Westerberg I."/>
            <person name="Brannstrom I.O."/>
            <person name="Guillou S."/>
            <person name="Cros-Aarteil S."/>
            <person name="Calhoun S."/>
            <person name="Haridas S."/>
            <person name="Kuo A."/>
            <person name="Mondo S."/>
            <person name="Pangilinan J."/>
            <person name="Riley R."/>
            <person name="LaButti K."/>
            <person name="Andreopoulos B."/>
            <person name="Lipzen A."/>
            <person name="Chen C."/>
            <person name="Yanf M."/>
            <person name="Daum C."/>
            <person name="Ng V."/>
            <person name="Clum A."/>
            <person name="Steindorff A."/>
            <person name="Ohm R."/>
            <person name="Martin F."/>
            <person name="Silar P."/>
            <person name="Natvig D."/>
            <person name="Lalanne C."/>
            <person name="Gautier V."/>
            <person name="Ament-velasquez S.L."/>
            <person name="Kruys A."/>
            <person name="Hutchinson M.I."/>
            <person name="Powell A.J."/>
            <person name="Barry K."/>
            <person name="Miller A.N."/>
            <person name="Grigoriev I.V."/>
            <person name="Debuchy R."/>
            <person name="Gladieux P."/>
            <person name="Thoren M.H."/>
            <person name="Johannesson H."/>
        </authorList>
    </citation>
    <scope>NUCLEOTIDE SEQUENCE</scope>
    <source>
        <strain evidence="3">SMH3391-2</strain>
    </source>
</reference>
<evidence type="ECO:0000313" key="3">
    <source>
        <dbReference type="EMBL" id="KAK0612999.1"/>
    </source>
</evidence>
<dbReference type="Pfam" id="PF12716">
    <property type="entry name" value="Apq12"/>
    <property type="match status" value="1"/>
</dbReference>
<evidence type="ECO:0000256" key="2">
    <source>
        <dbReference type="SAM" id="SignalP"/>
    </source>
</evidence>
<dbReference type="AlphaFoldDB" id="A0AA39W508"/>
<keyword evidence="1" id="KW-0472">Membrane</keyword>
<organism evidence="3 4">
    <name type="scientific">Bombardia bombarda</name>
    <dbReference type="NCBI Taxonomy" id="252184"/>
    <lineage>
        <taxon>Eukaryota</taxon>
        <taxon>Fungi</taxon>
        <taxon>Dikarya</taxon>
        <taxon>Ascomycota</taxon>
        <taxon>Pezizomycotina</taxon>
        <taxon>Sordariomycetes</taxon>
        <taxon>Sordariomycetidae</taxon>
        <taxon>Sordariales</taxon>
        <taxon>Lasiosphaeriaceae</taxon>
        <taxon>Bombardia</taxon>
    </lineage>
</organism>
<feature type="signal peptide" evidence="2">
    <location>
        <begin position="1"/>
        <end position="22"/>
    </location>
</feature>
<evidence type="ECO:0000256" key="1">
    <source>
        <dbReference type="SAM" id="Phobius"/>
    </source>
</evidence>
<protein>
    <submittedName>
        <fullName evidence="3">Uncharacterized protein</fullName>
    </submittedName>
</protein>
<comment type="caution">
    <text evidence="3">The sequence shown here is derived from an EMBL/GenBank/DDBJ whole genome shotgun (WGS) entry which is preliminary data.</text>
</comment>
<dbReference type="Proteomes" id="UP001174934">
    <property type="component" value="Unassembled WGS sequence"/>
</dbReference>
<keyword evidence="4" id="KW-1185">Reference proteome</keyword>
<dbReference type="InterPro" id="IPR024316">
    <property type="entry name" value="APQ12"/>
</dbReference>
<feature type="transmembrane region" description="Helical" evidence="1">
    <location>
        <begin position="105"/>
        <end position="123"/>
    </location>
</feature>
<feature type="transmembrane region" description="Helical" evidence="1">
    <location>
        <begin position="75"/>
        <end position="93"/>
    </location>
</feature>
<keyword evidence="2" id="KW-0732">Signal</keyword>